<name>A0A7R8UAE5_HERIL</name>
<dbReference type="PANTHER" id="PTHR14955:SF4">
    <property type="entry name" value="PHD-TYPE DOMAIN-CONTAINING PROTEIN"/>
    <property type="match status" value="1"/>
</dbReference>
<feature type="compositionally biased region" description="Low complexity" evidence="5">
    <location>
        <begin position="829"/>
        <end position="869"/>
    </location>
</feature>
<accession>A0A7R8UAE5</accession>
<keyword evidence="1" id="KW-0597">Phosphoprotein</keyword>
<evidence type="ECO:0000256" key="4">
    <source>
        <dbReference type="ARBA" id="ARBA00022833"/>
    </source>
</evidence>
<feature type="compositionally biased region" description="Low complexity" evidence="5">
    <location>
        <begin position="331"/>
        <end position="346"/>
    </location>
</feature>
<feature type="compositionally biased region" description="Polar residues" evidence="5">
    <location>
        <begin position="1058"/>
        <end position="1072"/>
    </location>
</feature>
<dbReference type="Pfam" id="PF13771">
    <property type="entry name" value="zf-HC5HC2H"/>
    <property type="match status" value="1"/>
</dbReference>
<feature type="region of interest" description="Disordered" evidence="5">
    <location>
        <begin position="645"/>
        <end position="708"/>
    </location>
</feature>
<dbReference type="PROSITE" id="PS51805">
    <property type="entry name" value="EPHD"/>
    <property type="match status" value="1"/>
</dbReference>
<dbReference type="GO" id="GO:0008270">
    <property type="term" value="F:zinc ion binding"/>
    <property type="evidence" value="ECO:0007669"/>
    <property type="project" value="UniProtKB-KW"/>
</dbReference>
<dbReference type="AlphaFoldDB" id="A0A7R8UAE5"/>
<dbReference type="Proteomes" id="UP000594454">
    <property type="component" value="Chromosome 1"/>
</dbReference>
<dbReference type="Gene3D" id="3.30.40.10">
    <property type="entry name" value="Zinc/RING finger domain, C3HC4 (zinc finger)"/>
    <property type="match status" value="1"/>
</dbReference>
<dbReference type="GO" id="GO:0005634">
    <property type="term" value="C:nucleus"/>
    <property type="evidence" value="ECO:0007669"/>
    <property type="project" value="TreeGrafter"/>
</dbReference>
<feature type="compositionally biased region" description="Polar residues" evidence="5">
    <location>
        <begin position="97"/>
        <end position="114"/>
    </location>
</feature>
<keyword evidence="4" id="KW-0862">Zinc</keyword>
<keyword evidence="3" id="KW-0863">Zinc-finger</keyword>
<feature type="region of interest" description="Disordered" evidence="5">
    <location>
        <begin position="251"/>
        <end position="284"/>
    </location>
</feature>
<feature type="compositionally biased region" description="Basic residues" evidence="5">
    <location>
        <begin position="357"/>
        <end position="366"/>
    </location>
</feature>
<dbReference type="SMART" id="SM00249">
    <property type="entry name" value="PHD"/>
    <property type="match status" value="1"/>
</dbReference>
<dbReference type="InterPro" id="IPR001965">
    <property type="entry name" value="Znf_PHD"/>
</dbReference>
<evidence type="ECO:0000259" key="6">
    <source>
        <dbReference type="PROSITE" id="PS51805"/>
    </source>
</evidence>
<dbReference type="OMA" id="DRKVYCQ"/>
<keyword evidence="8" id="KW-1185">Reference proteome</keyword>
<evidence type="ECO:0000256" key="2">
    <source>
        <dbReference type="ARBA" id="ARBA00022723"/>
    </source>
</evidence>
<proteinExistence type="predicted"/>
<protein>
    <recommendedName>
        <fullName evidence="6">PHD-type domain-containing protein</fullName>
    </recommendedName>
</protein>
<evidence type="ECO:0000256" key="5">
    <source>
        <dbReference type="SAM" id="MobiDB-lite"/>
    </source>
</evidence>
<feature type="region of interest" description="Disordered" evidence="5">
    <location>
        <begin position="457"/>
        <end position="613"/>
    </location>
</feature>
<feature type="compositionally biased region" description="Low complexity" evidence="5">
    <location>
        <begin position="120"/>
        <end position="130"/>
    </location>
</feature>
<dbReference type="EMBL" id="LR899009">
    <property type="protein sequence ID" value="CAD7077129.1"/>
    <property type="molecule type" value="Genomic_DNA"/>
</dbReference>
<evidence type="ECO:0000313" key="7">
    <source>
        <dbReference type="EMBL" id="CAD7077129.1"/>
    </source>
</evidence>
<feature type="region of interest" description="Disordered" evidence="5">
    <location>
        <begin position="731"/>
        <end position="898"/>
    </location>
</feature>
<organism evidence="7 8">
    <name type="scientific">Hermetia illucens</name>
    <name type="common">Black soldier fly</name>
    <dbReference type="NCBI Taxonomy" id="343691"/>
    <lineage>
        <taxon>Eukaryota</taxon>
        <taxon>Metazoa</taxon>
        <taxon>Ecdysozoa</taxon>
        <taxon>Arthropoda</taxon>
        <taxon>Hexapoda</taxon>
        <taxon>Insecta</taxon>
        <taxon>Pterygota</taxon>
        <taxon>Neoptera</taxon>
        <taxon>Endopterygota</taxon>
        <taxon>Diptera</taxon>
        <taxon>Brachycera</taxon>
        <taxon>Stratiomyomorpha</taxon>
        <taxon>Stratiomyidae</taxon>
        <taxon>Hermetiinae</taxon>
        <taxon>Hermetia</taxon>
    </lineage>
</organism>
<feature type="compositionally biased region" description="Low complexity" evidence="5">
    <location>
        <begin position="514"/>
        <end position="534"/>
    </location>
</feature>
<feature type="compositionally biased region" description="Basic and acidic residues" evidence="5">
    <location>
        <begin position="645"/>
        <end position="668"/>
    </location>
</feature>
<keyword evidence="2" id="KW-0479">Metal-binding</keyword>
<evidence type="ECO:0000256" key="1">
    <source>
        <dbReference type="ARBA" id="ARBA00022553"/>
    </source>
</evidence>
<dbReference type="InParanoid" id="A0A7R8UAE5"/>
<feature type="compositionally biased region" description="Polar residues" evidence="5">
    <location>
        <begin position="555"/>
        <end position="573"/>
    </location>
</feature>
<feature type="region of interest" description="Disordered" evidence="5">
    <location>
        <begin position="1043"/>
        <end position="1072"/>
    </location>
</feature>
<feature type="compositionally biased region" description="Polar residues" evidence="5">
    <location>
        <begin position="8"/>
        <end position="21"/>
    </location>
</feature>
<feature type="region of interest" description="Disordered" evidence="5">
    <location>
        <begin position="97"/>
        <end position="173"/>
    </location>
</feature>
<gene>
    <name evidence="7" type="ORF">HERILL_LOCUS502</name>
</gene>
<feature type="region of interest" description="Disordered" evidence="5">
    <location>
        <begin position="326"/>
        <end position="395"/>
    </location>
</feature>
<feature type="compositionally biased region" description="Polar residues" evidence="5">
    <location>
        <begin position="271"/>
        <end position="284"/>
    </location>
</feature>
<dbReference type="GO" id="GO:0006357">
    <property type="term" value="P:regulation of transcription by RNA polymerase II"/>
    <property type="evidence" value="ECO:0007669"/>
    <property type="project" value="TreeGrafter"/>
</dbReference>
<dbReference type="PANTHER" id="PTHR14955">
    <property type="entry name" value="RETINOIC ACID INDUCED 1/TRANSCRIPTION FACTOR 20"/>
    <property type="match status" value="1"/>
</dbReference>
<feature type="domain" description="PHD-type" evidence="6">
    <location>
        <begin position="1072"/>
        <end position="1177"/>
    </location>
</feature>
<dbReference type="InterPro" id="IPR034732">
    <property type="entry name" value="EPHD"/>
</dbReference>
<dbReference type="InterPro" id="IPR052440">
    <property type="entry name" value="Trans_Reg/Chrom_Remod"/>
</dbReference>
<sequence>MSGHNPHSHLSQPNSSWNPLQIPSYIPRQPQLAHMSNERPLVRSPLTWHAPAPPTPPEAFYSFLSANHKNLELNPLLPSFVRGPPPFGSVDLTIQSARNSTTPSPRNLASSPPTQEFPAHKQPQQQPFQAHHQHPHNPPQIPRSLTPNNLNKRSMIHSSNMPPSSGPGVIQSTGSVRDKFQCSTSNGNNNGELPQPPPTGNIFIRDARQINSDIAKITAREPVSLEVNRNISPLPLNEPVELIRENPYQPVKSHAAVPTSPKRLSPARPPSISNCTPMSPRSRSPLTTLINTGLTADVVNNHVIKSSGNGINLTSTQKPELAATTISSENSPLSLALPPSPTTTTSNEDSVDSQTSKSRRKRKPNKTTRVSNDSDESMHERENETASLKPALVPNEQPQMNFIPEKEETLIDLDTNKLISSNKSEPVEVINSNKTTCQSDSQQQDSSADAPAIITPRVSGEAHAETPAEVFNSKSPEERHNSGAINGESPPSIEEAQSEEPNRPLQPSSPPEEPQSVIVNNTSASTTSKHSSNSPPHIDHSNANIINDCQKIESPPTSTPLSNQEQDIKSQTENPEEISTGGLPLQQAAAAEDSLDSPRKRCKRKGDSDDIETIDKIAAMIASTQENEEANGKPNVDSLEVLTKVTEEPQEKATNESVKVETKLEEAHPQNSNSKINDLAEILETPSVGCSPKDTTDSTPTIDAPNVETKNVEENCFEEVENKLEEMFAGIEDGEPPPCILPAPTIDEPITPEVISELGLGGLSSPQKQAPIPPILSTPSEEVQTKSPPRKDENSSKSSNHHNSSQKRSHNNNKAESTPPNKKRKVSKKSTQSSSSLNQKSSTSSSSASAKPSKSHSTSTSTSHNSKSNKSIEKQTTTNSTKDSKPKDEPATVEYKGPFIQVKSDGTINVINAPTTEDVVEKQNKVKKSIHNHSHSDRNKIRGLHVSTLSTKYDADTTDTTWMCVFCKRGPHKLGLGDLFGPYIVTTTCEGFAYSQKDPNDDEFISRRTKADMFQKQVNGMPVVPASTSSLATITSAASIASSSSSSSTSKKKRKTNDSPSILQNSTLSTQSASPSFDINDIYVGMSKVSETSYEVWVHEDCVVWSSGVYIIGARIVGLDTAVWSSTRYKCSICSKNGAMISCLQRGCAEKAHISCARTQGWDLNENEFKSTCEKHSILSKMSS</sequence>
<feature type="compositionally biased region" description="Polar residues" evidence="5">
    <location>
        <begin position="777"/>
        <end position="787"/>
    </location>
</feature>
<feature type="region of interest" description="Disordered" evidence="5">
    <location>
        <begin position="1"/>
        <end position="23"/>
    </location>
</feature>
<dbReference type="FunCoup" id="A0A7R8UAE5">
    <property type="interactions" value="171"/>
</dbReference>
<feature type="compositionally biased region" description="Polar residues" evidence="5">
    <location>
        <begin position="143"/>
        <end position="163"/>
    </location>
</feature>
<evidence type="ECO:0000256" key="3">
    <source>
        <dbReference type="ARBA" id="ARBA00022771"/>
    </source>
</evidence>
<evidence type="ECO:0000313" key="8">
    <source>
        <dbReference type="Proteomes" id="UP000594454"/>
    </source>
</evidence>
<reference evidence="7 8" key="1">
    <citation type="submission" date="2020-11" db="EMBL/GenBank/DDBJ databases">
        <authorList>
            <person name="Wallbank WR R."/>
            <person name="Pardo Diaz C."/>
            <person name="Kozak K."/>
            <person name="Martin S."/>
            <person name="Jiggins C."/>
            <person name="Moest M."/>
            <person name="Warren A I."/>
            <person name="Generalovic N T."/>
            <person name="Byers J.R.P. K."/>
            <person name="Montejo-Kovacevich G."/>
            <person name="Yen C E."/>
        </authorList>
    </citation>
    <scope>NUCLEOTIDE SEQUENCE [LARGE SCALE GENOMIC DNA]</scope>
</reference>
<dbReference type="OrthoDB" id="10029243at2759"/>
<dbReference type="InterPro" id="IPR013083">
    <property type="entry name" value="Znf_RING/FYVE/PHD"/>
</dbReference>